<feature type="transmembrane region" description="Helical" evidence="1">
    <location>
        <begin position="76"/>
        <end position="103"/>
    </location>
</feature>
<keyword evidence="1" id="KW-1133">Transmembrane helix</keyword>
<feature type="non-terminal residue" evidence="2">
    <location>
        <position position="1"/>
    </location>
</feature>
<organism evidence="2 3">
    <name type="scientific">Stylosanthes scabra</name>
    <dbReference type="NCBI Taxonomy" id="79078"/>
    <lineage>
        <taxon>Eukaryota</taxon>
        <taxon>Viridiplantae</taxon>
        <taxon>Streptophyta</taxon>
        <taxon>Embryophyta</taxon>
        <taxon>Tracheophyta</taxon>
        <taxon>Spermatophyta</taxon>
        <taxon>Magnoliopsida</taxon>
        <taxon>eudicotyledons</taxon>
        <taxon>Gunneridae</taxon>
        <taxon>Pentapetalae</taxon>
        <taxon>rosids</taxon>
        <taxon>fabids</taxon>
        <taxon>Fabales</taxon>
        <taxon>Fabaceae</taxon>
        <taxon>Papilionoideae</taxon>
        <taxon>50 kb inversion clade</taxon>
        <taxon>dalbergioids sensu lato</taxon>
        <taxon>Dalbergieae</taxon>
        <taxon>Pterocarpus clade</taxon>
        <taxon>Stylosanthes</taxon>
    </lineage>
</organism>
<sequence>GKQIKPKERTIQGINDISKQRNLTRIKRLKTHQAYVWHIQGSTHMRGHKSTTQQSSRICVNSIGPLTHMRESHRKLFFLFSVCLGTSKPFKFGVVPFILIHYINMAPKIQRLVSVQRRKTLENRDKEDSDEE</sequence>
<keyword evidence="1" id="KW-0472">Membrane</keyword>
<keyword evidence="3" id="KW-1185">Reference proteome</keyword>
<dbReference type="EMBL" id="JASCZI010006834">
    <property type="protein sequence ID" value="MED6117562.1"/>
    <property type="molecule type" value="Genomic_DNA"/>
</dbReference>
<keyword evidence="1" id="KW-0812">Transmembrane</keyword>
<proteinExistence type="predicted"/>
<comment type="caution">
    <text evidence="2">The sequence shown here is derived from an EMBL/GenBank/DDBJ whole genome shotgun (WGS) entry which is preliminary data.</text>
</comment>
<name>A0ABU6R0Z5_9FABA</name>
<evidence type="ECO:0000313" key="3">
    <source>
        <dbReference type="Proteomes" id="UP001341840"/>
    </source>
</evidence>
<accession>A0ABU6R0Z5</accession>
<dbReference type="Proteomes" id="UP001341840">
    <property type="component" value="Unassembled WGS sequence"/>
</dbReference>
<evidence type="ECO:0000313" key="2">
    <source>
        <dbReference type="EMBL" id="MED6117562.1"/>
    </source>
</evidence>
<reference evidence="2 3" key="1">
    <citation type="journal article" date="2023" name="Plants (Basel)">
        <title>Bridging the Gap: Combining Genomics and Transcriptomics Approaches to Understand Stylosanthes scabra, an Orphan Legume from the Brazilian Caatinga.</title>
        <authorList>
            <person name="Ferreira-Neto J.R.C."/>
            <person name="da Silva M.D."/>
            <person name="Binneck E."/>
            <person name="de Melo N.F."/>
            <person name="da Silva R.H."/>
            <person name="de Melo A.L.T.M."/>
            <person name="Pandolfi V."/>
            <person name="Bustamante F.O."/>
            <person name="Brasileiro-Vidal A.C."/>
            <person name="Benko-Iseppon A.M."/>
        </authorList>
    </citation>
    <scope>NUCLEOTIDE SEQUENCE [LARGE SCALE GENOMIC DNA]</scope>
    <source>
        <tissue evidence="2">Leaves</tissue>
    </source>
</reference>
<gene>
    <name evidence="2" type="ORF">PIB30_111158</name>
</gene>
<protein>
    <submittedName>
        <fullName evidence="2">Uncharacterized protein</fullName>
    </submittedName>
</protein>
<evidence type="ECO:0000256" key="1">
    <source>
        <dbReference type="SAM" id="Phobius"/>
    </source>
</evidence>